<evidence type="ECO:0000313" key="3">
    <source>
        <dbReference type="RefSeq" id="XP_021849031.1"/>
    </source>
</evidence>
<accession>A0A9R0IH26</accession>
<organism evidence="2 3">
    <name type="scientific">Spinacia oleracea</name>
    <name type="common">Spinach</name>
    <dbReference type="NCBI Taxonomy" id="3562"/>
    <lineage>
        <taxon>Eukaryota</taxon>
        <taxon>Viridiplantae</taxon>
        <taxon>Streptophyta</taxon>
        <taxon>Embryophyta</taxon>
        <taxon>Tracheophyta</taxon>
        <taxon>Spermatophyta</taxon>
        <taxon>Magnoliopsida</taxon>
        <taxon>eudicotyledons</taxon>
        <taxon>Gunneridae</taxon>
        <taxon>Pentapetalae</taxon>
        <taxon>Caryophyllales</taxon>
        <taxon>Chenopodiaceae</taxon>
        <taxon>Chenopodioideae</taxon>
        <taxon>Anserineae</taxon>
        <taxon>Spinacia</taxon>
    </lineage>
</organism>
<dbReference type="InterPro" id="IPR036291">
    <property type="entry name" value="NAD(P)-bd_dom_sf"/>
</dbReference>
<sequence length="418" mass="45129">MATFVAALSTNSLISSSSLQQSFINANNPSQTLPPFSLPSSCFSSSNSSFFSPLISPLHSSNRAVSPLIFRNSSNVCSSGFTSINASTSTDKKKVLIVNTNSGGHAVIGFYFAKELLGSGHQVTVFTVGDEGSDKMKKPPFTRFSEITSAGGKTVWGNPADIGNVVGGEAFDVVLDNNGKDLETVSPVVDWAKSSGAEQFLYISSAGIYNSTDEPPHIEGDAVKSSASHVAVEDYIAKTFGSWAVFRPQYMIGSGNNKDCEEWFFDRIVRDRPVLIPGSGMQLTNISHVKDLSSMLTVAVENPSAASGNIFNCVSDRAVTLDGMAKLCAKAAGLPVKILHYEPKAVGVDAKKAFPFRNMHFYAEPRAAQDILGWKATTYLPEDLKERYEEYVKIGRDKKDIKFEIDDKILEALNVSVA</sequence>
<proteinExistence type="predicted"/>
<reference evidence="2" key="1">
    <citation type="journal article" date="2021" name="Nat. Commun.">
        <title>Genomic analyses provide insights into spinach domestication and the genetic basis of agronomic traits.</title>
        <authorList>
            <person name="Cai X."/>
            <person name="Sun X."/>
            <person name="Xu C."/>
            <person name="Sun H."/>
            <person name="Wang X."/>
            <person name="Ge C."/>
            <person name="Zhang Z."/>
            <person name="Wang Q."/>
            <person name="Fei Z."/>
            <person name="Jiao C."/>
            <person name="Wang Q."/>
        </authorList>
    </citation>
    <scope>NUCLEOTIDE SEQUENCE [LARGE SCALE GENOMIC DNA]</scope>
    <source>
        <strain evidence="2">cv. Varoflay</strain>
    </source>
</reference>
<dbReference type="GO" id="GO:0005996">
    <property type="term" value="P:monosaccharide metabolic process"/>
    <property type="evidence" value="ECO:0000318"/>
    <property type="project" value="GO_Central"/>
</dbReference>
<name>A0A9R0IH26_SPIOL</name>
<gene>
    <name evidence="3" type="primary">LOC110788696</name>
</gene>
<dbReference type="PANTHER" id="PTHR43725:SF6">
    <property type="entry name" value="CHLOROPLAST STEM-LOOP BINDING PROTEIN OF 41 KDA A, CHLOROPLASTIC"/>
    <property type="match status" value="1"/>
</dbReference>
<dbReference type="Gene3D" id="3.40.50.720">
    <property type="entry name" value="NAD(P)-binding Rossmann-like Domain"/>
    <property type="match status" value="1"/>
</dbReference>
<dbReference type="Proteomes" id="UP000813463">
    <property type="component" value="Chromosome 4"/>
</dbReference>
<dbReference type="PANTHER" id="PTHR43725">
    <property type="entry name" value="UDP-GLUCOSE 4-EPIMERASE"/>
    <property type="match status" value="1"/>
</dbReference>
<feature type="domain" description="NAD-dependent epimerase/dehydratase" evidence="1">
    <location>
        <begin position="103"/>
        <end position="313"/>
    </location>
</feature>
<dbReference type="OrthoDB" id="419598at2759"/>
<dbReference type="Pfam" id="PF01370">
    <property type="entry name" value="Epimerase"/>
    <property type="match status" value="1"/>
</dbReference>
<dbReference type="FunFam" id="3.40.50.720:FF:000321">
    <property type="entry name" value="Chloroplast stem-loop binding protein of 41 kDa a, chloroplastic"/>
    <property type="match status" value="1"/>
</dbReference>
<dbReference type="RefSeq" id="XP_021849031.1">
    <property type="nucleotide sequence ID" value="XM_021993339.2"/>
</dbReference>
<dbReference type="SUPFAM" id="SSF51735">
    <property type="entry name" value="NAD(P)-binding Rossmann-fold domains"/>
    <property type="match status" value="1"/>
</dbReference>
<evidence type="ECO:0000259" key="1">
    <source>
        <dbReference type="Pfam" id="PF01370"/>
    </source>
</evidence>
<protein>
    <submittedName>
        <fullName evidence="3">Chloroplast stem-loop binding protein of 41 kDa a, chloroplastic</fullName>
    </submittedName>
</protein>
<dbReference type="InterPro" id="IPR001509">
    <property type="entry name" value="Epimerase_deHydtase"/>
</dbReference>
<dbReference type="KEGG" id="soe:110788696"/>
<dbReference type="GO" id="GO:0005829">
    <property type="term" value="C:cytosol"/>
    <property type="evidence" value="ECO:0000318"/>
    <property type="project" value="GO_Central"/>
</dbReference>
<reference evidence="3" key="2">
    <citation type="submission" date="2025-08" db="UniProtKB">
        <authorList>
            <consortium name="RefSeq"/>
        </authorList>
    </citation>
    <scope>IDENTIFICATION</scope>
    <source>
        <tissue evidence="3">Leaf</tissue>
    </source>
</reference>
<dbReference type="GeneID" id="110788696"/>
<dbReference type="AlphaFoldDB" id="A0A9R0IH26"/>
<keyword evidence="2" id="KW-1185">Reference proteome</keyword>
<evidence type="ECO:0000313" key="2">
    <source>
        <dbReference type="Proteomes" id="UP000813463"/>
    </source>
</evidence>
<dbReference type="GO" id="GO:0003978">
    <property type="term" value="F:UDP-glucose 4-epimerase activity"/>
    <property type="evidence" value="ECO:0007669"/>
    <property type="project" value="TreeGrafter"/>
</dbReference>